<dbReference type="FunFam" id="2.30.29.30:FF:000286">
    <property type="entry name" value="PH-protein kinase domain containing protein"/>
    <property type="match status" value="1"/>
</dbReference>
<sequence length="361" mass="40546">MGTESENNSVLKEGFLVKRGHVVQNWKARWFVLHPDRLMYYKYMGSKRDSCHRGTILLSNCKITCPYLEYENRPLVLKLQTSTSEEHFLEACTREERDEWAAVIGAAVQNLSSHDAQTPSPSQIKGSTSLQLHNVNLSQVVDSMYDVHTGIRLCSHVEQGSSYTNCFSGAAVVDWFVFNKLALTRVEAVTLGSALLDEASLRPIGVRSADAFRNAALGEQFLDDSTALYCFSQSFQKRGSVKAEKSWSVVELGGKVVKRGYLLKQGHKVKNWKVRLFVLRAEPSFLHYYDPSKDDISPVGSISLRGCLVSALDDNGTPSGVKGKVQGNLFKIITQMDTHYYIQAPTHEERMDWIQSIRLLT</sequence>
<feature type="domain" description="PH" evidence="4">
    <location>
        <begin position="9"/>
        <end position="109"/>
    </location>
</feature>
<keyword evidence="2" id="KW-0677">Repeat</keyword>
<dbReference type="SUPFAM" id="SSF46785">
    <property type="entry name" value="Winged helix' DNA-binding domain"/>
    <property type="match status" value="1"/>
</dbReference>
<feature type="domain" description="PH" evidence="4">
    <location>
        <begin position="255"/>
        <end position="361"/>
    </location>
</feature>
<dbReference type="RefSeq" id="XP_026134075.1">
    <property type="nucleotide sequence ID" value="XM_026278290.1"/>
</dbReference>
<dbReference type="InterPro" id="IPR036390">
    <property type="entry name" value="WH_DNA-bd_sf"/>
</dbReference>
<dbReference type="InterPro" id="IPR037370">
    <property type="entry name" value="Pleckstrin"/>
</dbReference>
<dbReference type="FunFam" id="2.30.29.30:FF:000243">
    <property type="entry name" value="Pleckstrin 2"/>
    <property type="match status" value="1"/>
</dbReference>
<dbReference type="GO" id="GO:0035556">
    <property type="term" value="P:intracellular signal transduction"/>
    <property type="evidence" value="ECO:0007669"/>
    <property type="project" value="InterPro"/>
</dbReference>
<keyword evidence="6" id="KW-1185">Reference proteome</keyword>
<dbReference type="AlphaFoldDB" id="A0A6P6QP18"/>
<evidence type="ECO:0000313" key="7">
    <source>
        <dbReference type="RefSeq" id="XP_026134075.1"/>
    </source>
</evidence>
<dbReference type="SUPFAM" id="SSF50729">
    <property type="entry name" value="PH domain-like"/>
    <property type="match status" value="2"/>
</dbReference>
<protein>
    <submittedName>
        <fullName evidence="7">Pleckstrin-2</fullName>
    </submittedName>
</protein>
<dbReference type="PANTHER" id="PTHR12092:SF2">
    <property type="entry name" value="PLECKSTRIN-2"/>
    <property type="match status" value="1"/>
</dbReference>
<dbReference type="Pfam" id="PF00610">
    <property type="entry name" value="DEP"/>
    <property type="match status" value="1"/>
</dbReference>
<dbReference type="OrthoDB" id="185175at2759"/>
<keyword evidence="3" id="KW-0007">Acetylation</keyword>
<evidence type="ECO:0000259" key="4">
    <source>
        <dbReference type="PROSITE" id="PS50003"/>
    </source>
</evidence>
<dbReference type="CDD" id="cd13302">
    <property type="entry name" value="PH2_Pleckstrin_2"/>
    <property type="match status" value="1"/>
</dbReference>
<evidence type="ECO:0000256" key="3">
    <source>
        <dbReference type="ARBA" id="ARBA00022990"/>
    </source>
</evidence>
<dbReference type="PROSITE" id="PS50186">
    <property type="entry name" value="DEP"/>
    <property type="match status" value="1"/>
</dbReference>
<dbReference type="PROSITE" id="PS50003">
    <property type="entry name" value="PH_DOMAIN"/>
    <property type="match status" value="2"/>
</dbReference>
<gene>
    <name evidence="7" type="primary">LOC113112589</name>
</gene>
<reference evidence="7" key="1">
    <citation type="submission" date="2025-08" db="UniProtKB">
        <authorList>
            <consortium name="RefSeq"/>
        </authorList>
    </citation>
    <scope>IDENTIFICATION</scope>
    <source>
        <strain evidence="7">Wakin</strain>
        <tissue evidence="7">Muscle</tissue>
    </source>
</reference>
<dbReference type="PANTHER" id="PTHR12092">
    <property type="entry name" value="PLECKSTRIN"/>
    <property type="match status" value="1"/>
</dbReference>
<evidence type="ECO:0000256" key="1">
    <source>
        <dbReference type="ARBA" id="ARBA00022553"/>
    </source>
</evidence>
<dbReference type="InterPro" id="IPR001849">
    <property type="entry name" value="PH_domain"/>
</dbReference>
<name>A0A6P6QP18_CARAU</name>
<dbReference type="SMART" id="SM00049">
    <property type="entry name" value="DEP"/>
    <property type="match status" value="1"/>
</dbReference>
<evidence type="ECO:0000259" key="5">
    <source>
        <dbReference type="PROSITE" id="PS50186"/>
    </source>
</evidence>
<keyword evidence="1" id="KW-0597">Phosphoprotein</keyword>
<dbReference type="Proteomes" id="UP000515129">
    <property type="component" value="Chromosome 13"/>
</dbReference>
<dbReference type="InterPro" id="IPR000591">
    <property type="entry name" value="DEP_dom"/>
</dbReference>
<accession>A0A6P6QP18</accession>
<dbReference type="KEGG" id="caua:113112589"/>
<organism evidence="6 7">
    <name type="scientific">Carassius auratus</name>
    <name type="common">Goldfish</name>
    <dbReference type="NCBI Taxonomy" id="7957"/>
    <lineage>
        <taxon>Eukaryota</taxon>
        <taxon>Metazoa</taxon>
        <taxon>Chordata</taxon>
        <taxon>Craniata</taxon>
        <taxon>Vertebrata</taxon>
        <taxon>Euteleostomi</taxon>
        <taxon>Actinopterygii</taxon>
        <taxon>Neopterygii</taxon>
        <taxon>Teleostei</taxon>
        <taxon>Ostariophysi</taxon>
        <taxon>Cypriniformes</taxon>
        <taxon>Cyprinidae</taxon>
        <taxon>Cyprininae</taxon>
        <taxon>Carassius</taxon>
    </lineage>
</organism>
<evidence type="ECO:0000256" key="2">
    <source>
        <dbReference type="ARBA" id="ARBA00022737"/>
    </source>
</evidence>
<dbReference type="SMART" id="SM00233">
    <property type="entry name" value="PH"/>
    <property type="match status" value="2"/>
</dbReference>
<dbReference type="GO" id="GO:0030036">
    <property type="term" value="P:actin cytoskeleton organization"/>
    <property type="evidence" value="ECO:0007669"/>
    <property type="project" value="TreeGrafter"/>
</dbReference>
<dbReference type="InterPro" id="IPR036388">
    <property type="entry name" value="WH-like_DNA-bd_sf"/>
</dbReference>
<dbReference type="Gene3D" id="1.10.10.10">
    <property type="entry name" value="Winged helix-like DNA-binding domain superfamily/Winged helix DNA-binding domain"/>
    <property type="match status" value="1"/>
</dbReference>
<dbReference type="GO" id="GO:0005886">
    <property type="term" value="C:plasma membrane"/>
    <property type="evidence" value="ECO:0007669"/>
    <property type="project" value="TreeGrafter"/>
</dbReference>
<feature type="domain" description="DEP" evidence="5">
    <location>
        <begin position="147"/>
        <end position="233"/>
    </location>
</feature>
<evidence type="ECO:0000313" key="6">
    <source>
        <dbReference type="Proteomes" id="UP000515129"/>
    </source>
</evidence>
<proteinExistence type="predicted"/>
<dbReference type="Pfam" id="PF00169">
    <property type="entry name" value="PH"/>
    <property type="match status" value="2"/>
</dbReference>
<dbReference type="Gene3D" id="2.30.29.30">
    <property type="entry name" value="Pleckstrin-homology domain (PH domain)/Phosphotyrosine-binding domain (PTB)"/>
    <property type="match status" value="2"/>
</dbReference>
<dbReference type="InterPro" id="IPR011993">
    <property type="entry name" value="PH-like_dom_sf"/>
</dbReference>
<dbReference type="GeneID" id="113112589"/>